<gene>
    <name evidence="4" type="ORF">SAMN05661099_1104</name>
</gene>
<sequence length="124" mass="13703">MSAKILVCDDEQEILDITQMILEDAGFEVTAVIDSLKVEKLIEEQKPDILLIDLWMPGMSGDQVIKSLRLNIKINHTPIVVISASRDGKEIALAAGADDFLEKPYDIDILIDTVKKNLSKPLSA</sequence>
<dbReference type="GO" id="GO:0000160">
    <property type="term" value="P:phosphorelay signal transduction system"/>
    <property type="evidence" value="ECO:0007669"/>
    <property type="project" value="InterPro"/>
</dbReference>
<organism evidence="4 5">
    <name type="scientific">Daejeonella lutea</name>
    <dbReference type="NCBI Taxonomy" id="572036"/>
    <lineage>
        <taxon>Bacteria</taxon>
        <taxon>Pseudomonadati</taxon>
        <taxon>Bacteroidota</taxon>
        <taxon>Sphingobacteriia</taxon>
        <taxon>Sphingobacteriales</taxon>
        <taxon>Sphingobacteriaceae</taxon>
        <taxon>Daejeonella</taxon>
    </lineage>
</organism>
<protein>
    <submittedName>
        <fullName evidence="4">Response regulator receiver domain-containing protein</fullName>
    </submittedName>
</protein>
<accession>A0A1T5AXD5</accession>
<keyword evidence="1 2" id="KW-0597">Phosphoprotein</keyword>
<dbReference type="InterPro" id="IPR001789">
    <property type="entry name" value="Sig_transdc_resp-reg_receiver"/>
</dbReference>
<dbReference type="Pfam" id="PF00072">
    <property type="entry name" value="Response_reg"/>
    <property type="match status" value="1"/>
</dbReference>
<dbReference type="PANTHER" id="PTHR44591:SF18">
    <property type="entry name" value="REGULATORY PROTEIN"/>
    <property type="match status" value="1"/>
</dbReference>
<proteinExistence type="predicted"/>
<feature type="modified residue" description="4-aspartylphosphate" evidence="2">
    <location>
        <position position="53"/>
    </location>
</feature>
<dbReference type="PROSITE" id="PS50110">
    <property type="entry name" value="RESPONSE_REGULATORY"/>
    <property type="match status" value="1"/>
</dbReference>
<dbReference type="InterPro" id="IPR050595">
    <property type="entry name" value="Bact_response_regulator"/>
</dbReference>
<dbReference type="InterPro" id="IPR011006">
    <property type="entry name" value="CheY-like_superfamily"/>
</dbReference>
<dbReference type="SUPFAM" id="SSF52172">
    <property type="entry name" value="CheY-like"/>
    <property type="match status" value="1"/>
</dbReference>
<keyword evidence="5" id="KW-1185">Reference proteome</keyword>
<dbReference type="SMART" id="SM00448">
    <property type="entry name" value="REC"/>
    <property type="match status" value="1"/>
</dbReference>
<dbReference type="Gene3D" id="3.40.50.2300">
    <property type="match status" value="1"/>
</dbReference>
<reference evidence="5" key="1">
    <citation type="submission" date="2017-02" db="EMBL/GenBank/DDBJ databases">
        <authorList>
            <person name="Varghese N."/>
            <person name="Submissions S."/>
        </authorList>
    </citation>
    <scope>NUCLEOTIDE SEQUENCE [LARGE SCALE GENOMIC DNA]</scope>
    <source>
        <strain evidence="5">DSM 22385</strain>
    </source>
</reference>
<name>A0A1T5AXD5_9SPHI</name>
<evidence type="ECO:0000256" key="2">
    <source>
        <dbReference type="PROSITE-ProRule" id="PRU00169"/>
    </source>
</evidence>
<dbReference type="Proteomes" id="UP000189981">
    <property type="component" value="Unassembled WGS sequence"/>
</dbReference>
<dbReference type="OrthoDB" id="9789181at2"/>
<dbReference type="AlphaFoldDB" id="A0A1T5AXD5"/>
<feature type="domain" description="Response regulatory" evidence="3">
    <location>
        <begin position="4"/>
        <end position="118"/>
    </location>
</feature>
<dbReference type="STRING" id="572036.SAMN05661099_1104"/>
<evidence type="ECO:0000256" key="1">
    <source>
        <dbReference type="ARBA" id="ARBA00022553"/>
    </source>
</evidence>
<evidence type="ECO:0000313" key="5">
    <source>
        <dbReference type="Proteomes" id="UP000189981"/>
    </source>
</evidence>
<dbReference type="EMBL" id="FUYR01000001">
    <property type="protein sequence ID" value="SKB39658.1"/>
    <property type="molecule type" value="Genomic_DNA"/>
</dbReference>
<evidence type="ECO:0000259" key="3">
    <source>
        <dbReference type="PROSITE" id="PS50110"/>
    </source>
</evidence>
<dbReference type="PANTHER" id="PTHR44591">
    <property type="entry name" value="STRESS RESPONSE REGULATOR PROTEIN 1"/>
    <property type="match status" value="1"/>
</dbReference>
<dbReference type="RefSeq" id="WP_079701617.1">
    <property type="nucleotide sequence ID" value="NZ_FUYR01000001.1"/>
</dbReference>
<evidence type="ECO:0000313" key="4">
    <source>
        <dbReference type="EMBL" id="SKB39658.1"/>
    </source>
</evidence>